<protein>
    <submittedName>
        <fullName evidence="1">Uncharacterized protein</fullName>
    </submittedName>
</protein>
<sequence length="41" mass="4905">RTYLVQNTREFRSLLKSWGIKEYRERCVNGVLNVYNLARSA</sequence>
<dbReference type="EMBL" id="LAZR01026521">
    <property type="protein sequence ID" value="KKL68467.1"/>
    <property type="molecule type" value="Genomic_DNA"/>
</dbReference>
<accession>A0A0F9GZG7</accession>
<organism evidence="1">
    <name type="scientific">marine sediment metagenome</name>
    <dbReference type="NCBI Taxonomy" id="412755"/>
    <lineage>
        <taxon>unclassified sequences</taxon>
        <taxon>metagenomes</taxon>
        <taxon>ecological metagenomes</taxon>
    </lineage>
</organism>
<comment type="caution">
    <text evidence="1">The sequence shown here is derived from an EMBL/GenBank/DDBJ whole genome shotgun (WGS) entry which is preliminary data.</text>
</comment>
<feature type="non-terminal residue" evidence="1">
    <location>
        <position position="1"/>
    </location>
</feature>
<gene>
    <name evidence="1" type="ORF">LCGC14_2124650</name>
</gene>
<proteinExistence type="predicted"/>
<evidence type="ECO:0000313" key="1">
    <source>
        <dbReference type="EMBL" id="KKL68467.1"/>
    </source>
</evidence>
<reference evidence="1" key="1">
    <citation type="journal article" date="2015" name="Nature">
        <title>Complex archaea that bridge the gap between prokaryotes and eukaryotes.</title>
        <authorList>
            <person name="Spang A."/>
            <person name="Saw J.H."/>
            <person name="Jorgensen S.L."/>
            <person name="Zaremba-Niedzwiedzka K."/>
            <person name="Martijn J."/>
            <person name="Lind A.E."/>
            <person name="van Eijk R."/>
            <person name="Schleper C."/>
            <person name="Guy L."/>
            <person name="Ettema T.J."/>
        </authorList>
    </citation>
    <scope>NUCLEOTIDE SEQUENCE</scope>
</reference>
<name>A0A0F9GZG7_9ZZZZ</name>
<dbReference type="AlphaFoldDB" id="A0A0F9GZG7"/>